<evidence type="ECO:0000256" key="1">
    <source>
        <dbReference type="SAM" id="MobiDB-lite"/>
    </source>
</evidence>
<evidence type="ECO:0000313" key="2">
    <source>
        <dbReference type="EMBL" id="CAG8758243.1"/>
    </source>
</evidence>
<organism evidence="2 3">
    <name type="scientific">Gigaspora margarita</name>
    <dbReference type="NCBI Taxonomy" id="4874"/>
    <lineage>
        <taxon>Eukaryota</taxon>
        <taxon>Fungi</taxon>
        <taxon>Fungi incertae sedis</taxon>
        <taxon>Mucoromycota</taxon>
        <taxon>Glomeromycotina</taxon>
        <taxon>Glomeromycetes</taxon>
        <taxon>Diversisporales</taxon>
        <taxon>Gigasporaceae</taxon>
        <taxon>Gigaspora</taxon>
    </lineage>
</organism>
<feature type="region of interest" description="Disordered" evidence="1">
    <location>
        <begin position="1"/>
        <end position="23"/>
    </location>
</feature>
<gene>
    <name evidence="2" type="ORF">GMARGA_LOCUS17162</name>
</gene>
<dbReference type="Proteomes" id="UP000789901">
    <property type="component" value="Unassembled WGS sequence"/>
</dbReference>
<accession>A0ABN7VEF0</accession>
<name>A0ABN7VEF0_GIGMA</name>
<keyword evidence="3" id="KW-1185">Reference proteome</keyword>
<sequence>MTCTRNGASQLAAESTTVEHNTNNNYNPIKQTIRNSVQPYIQNIQSIPAISVIIDLVLSRNTRIRVISIYLLSNNQKLSLKAQYKIIKWITAAQKKPQHDQQHRLLCYHETYRGNKSSQIDDIWITANLTPKCSPLSIISSEFSIASDHKILQITWYHNLNIQLPRAKQNKWRVYLYYKMNESKWEEFTKDIENRINMKHTDTELSITDEKTLNKK</sequence>
<dbReference type="EMBL" id="CAJVQB010012834">
    <property type="protein sequence ID" value="CAG8758243.1"/>
    <property type="molecule type" value="Genomic_DNA"/>
</dbReference>
<proteinExistence type="predicted"/>
<evidence type="ECO:0000313" key="3">
    <source>
        <dbReference type="Proteomes" id="UP000789901"/>
    </source>
</evidence>
<reference evidence="2 3" key="1">
    <citation type="submission" date="2021-06" db="EMBL/GenBank/DDBJ databases">
        <authorList>
            <person name="Kallberg Y."/>
            <person name="Tangrot J."/>
            <person name="Rosling A."/>
        </authorList>
    </citation>
    <scope>NUCLEOTIDE SEQUENCE [LARGE SCALE GENOMIC DNA]</scope>
    <source>
        <strain evidence="2 3">120-4 pot B 10/14</strain>
    </source>
</reference>
<comment type="caution">
    <text evidence="2">The sequence shown here is derived from an EMBL/GenBank/DDBJ whole genome shotgun (WGS) entry which is preliminary data.</text>
</comment>
<protein>
    <submittedName>
        <fullName evidence="2">3794_t:CDS:1</fullName>
    </submittedName>
</protein>